<sequence>MIMSAGEFRRLMENQPALQMVALQPVSADYTTHITLDDTTMSAGVFKRLVSIVIQSGHSVNCELTDCTIEPEEEVRQLQVEMENQPALQMVALQAVSADYTTNITLYRTTMSAGVFKRLVSIVIQSGHSVNCELTDCTIEPEEEVRQLQVEMENQPALQMVALQAVSADYTTHITLNNTTMSAGVFKRLVSIVIQSGHSVNCELWRCTIEPEEEVRQLQVEMENQPALQMVALQAVSADYTTHITLRETTMSAGVFKRLVSIGIQSGHYVDCELWDCTIEPEEEVRQLQVVMENQPALQMVALQAVSADYTTHIKLYKTTMSAGVFKRLVSIVIQSGHSVNCELWRCTIEPEEEVRQLQVEMENHPAVKLFTAFRLDVRNSWSIKFNVNVKGSERAKVTRFQRVKRFFKNFTSKKSK</sequence>
<accession>A0ABY7G9L5</accession>
<evidence type="ECO:0000313" key="2">
    <source>
        <dbReference type="Proteomes" id="UP001164746"/>
    </source>
</evidence>
<protein>
    <submittedName>
        <fullName evidence="1">Uncharacterized protein</fullName>
    </submittedName>
</protein>
<keyword evidence="2" id="KW-1185">Reference proteome</keyword>
<gene>
    <name evidence="1" type="ORF">MAR_033644</name>
</gene>
<reference evidence="1" key="1">
    <citation type="submission" date="2022-11" db="EMBL/GenBank/DDBJ databases">
        <title>Centuries of genome instability and evolution in soft-shell clam transmissible cancer (bioRxiv).</title>
        <authorList>
            <person name="Hart S.F.M."/>
            <person name="Yonemitsu M.A."/>
            <person name="Giersch R.M."/>
            <person name="Beal B.F."/>
            <person name="Arriagada G."/>
            <person name="Davis B.W."/>
            <person name="Ostrander E.A."/>
            <person name="Goff S.P."/>
            <person name="Metzger M.J."/>
        </authorList>
    </citation>
    <scope>NUCLEOTIDE SEQUENCE</scope>
    <source>
        <strain evidence="1">MELC-2E11</strain>
        <tissue evidence="1">Siphon/mantle</tissue>
    </source>
</reference>
<evidence type="ECO:0000313" key="1">
    <source>
        <dbReference type="EMBL" id="WAR31102.1"/>
    </source>
</evidence>
<name>A0ABY7G9L5_MYAAR</name>
<proteinExistence type="predicted"/>
<dbReference type="EMBL" id="CP111028">
    <property type="protein sequence ID" value="WAR31102.1"/>
    <property type="molecule type" value="Genomic_DNA"/>
</dbReference>
<dbReference type="Proteomes" id="UP001164746">
    <property type="component" value="Chromosome 17"/>
</dbReference>
<organism evidence="1 2">
    <name type="scientific">Mya arenaria</name>
    <name type="common">Soft-shell clam</name>
    <dbReference type="NCBI Taxonomy" id="6604"/>
    <lineage>
        <taxon>Eukaryota</taxon>
        <taxon>Metazoa</taxon>
        <taxon>Spiralia</taxon>
        <taxon>Lophotrochozoa</taxon>
        <taxon>Mollusca</taxon>
        <taxon>Bivalvia</taxon>
        <taxon>Autobranchia</taxon>
        <taxon>Heteroconchia</taxon>
        <taxon>Euheterodonta</taxon>
        <taxon>Imparidentia</taxon>
        <taxon>Neoheterodontei</taxon>
        <taxon>Myida</taxon>
        <taxon>Myoidea</taxon>
        <taxon>Myidae</taxon>
        <taxon>Mya</taxon>
    </lineage>
</organism>